<feature type="compositionally biased region" description="Low complexity" evidence="9">
    <location>
        <begin position="93"/>
        <end position="138"/>
    </location>
</feature>
<reference evidence="14" key="1">
    <citation type="submission" date="2024-07" db="EMBL/GenBank/DDBJ databases">
        <title>Two chromosome-level genome assemblies of Korean endemic species Abeliophyllum distichum and Forsythia ovata (Oleaceae).</title>
        <authorList>
            <person name="Jang H."/>
        </authorList>
    </citation>
    <scope>NUCLEOTIDE SEQUENCE [LARGE SCALE GENOMIC DNA]</scope>
</reference>
<dbReference type="InterPro" id="IPR044788">
    <property type="entry name" value="X8_dom_prot"/>
</dbReference>
<dbReference type="GO" id="GO:0005886">
    <property type="term" value="C:plasma membrane"/>
    <property type="evidence" value="ECO:0007669"/>
    <property type="project" value="UniProtKB-SubCell"/>
</dbReference>
<feature type="region of interest" description="Disordered" evidence="9">
    <location>
        <begin position="222"/>
        <end position="241"/>
    </location>
</feature>
<dbReference type="EMBL" id="JBFOLK010000003">
    <property type="protein sequence ID" value="KAL2524310.1"/>
    <property type="molecule type" value="Genomic_DNA"/>
</dbReference>
<keyword evidence="5 10" id="KW-0472">Membrane</keyword>
<evidence type="ECO:0000256" key="4">
    <source>
        <dbReference type="ARBA" id="ARBA00022729"/>
    </source>
</evidence>
<keyword evidence="6" id="KW-1015">Disulfide bond</keyword>
<dbReference type="InterPro" id="IPR012946">
    <property type="entry name" value="X8"/>
</dbReference>
<dbReference type="PANTHER" id="PTHR31044">
    <property type="entry name" value="BETA-1,3 GLUCANASE"/>
    <property type="match status" value="1"/>
</dbReference>
<dbReference type="SMART" id="SM00768">
    <property type="entry name" value="X8"/>
    <property type="match status" value="1"/>
</dbReference>
<feature type="chain" id="PRO_5044810543" evidence="11">
    <location>
        <begin position="34"/>
        <end position="316"/>
    </location>
</feature>
<evidence type="ECO:0000256" key="6">
    <source>
        <dbReference type="ARBA" id="ARBA00023157"/>
    </source>
</evidence>
<evidence type="ECO:0000256" key="7">
    <source>
        <dbReference type="ARBA" id="ARBA00023180"/>
    </source>
</evidence>
<keyword evidence="2" id="KW-1003">Cell membrane</keyword>
<keyword evidence="4 11" id="KW-0732">Signal</keyword>
<evidence type="ECO:0000256" key="10">
    <source>
        <dbReference type="SAM" id="Phobius"/>
    </source>
</evidence>
<feature type="domain" description="X8" evidence="12">
    <location>
        <begin position="140"/>
        <end position="224"/>
    </location>
</feature>
<evidence type="ECO:0000313" key="13">
    <source>
        <dbReference type="EMBL" id="KAL2524310.1"/>
    </source>
</evidence>
<dbReference type="GO" id="GO:0098552">
    <property type="term" value="C:side of membrane"/>
    <property type="evidence" value="ECO:0007669"/>
    <property type="project" value="UniProtKB-KW"/>
</dbReference>
<sequence length="316" mass="32408">MKVARVMTAGILARSTFFLFCFLCISESDTSIAEKPPPEAIRKSKKFNYQENQMIFSSSASTTLRDTTTGNVPIVNPTTPGTTPIVNPMFPQPSTTTGPTPTAPTTTGPTPTAPTTTGPTPTAPTTTGPTPTTPASSGGAWCIASPTASETALQVALDYACGYGGTDCSAIQQGASCYDPNTVRDHASYAFNSYYQKNPGPTSCVFGGAAQLTNTDPSHGNCHYASSTTTPTPPATPTMPTTPAMPTTPITPPSTTSPVNPYMPGGGTGSGTEPTGYDNGSAPIGTPSSAKTTSYSLLLLITMNCVLLSVATAIYS</sequence>
<organism evidence="13 14">
    <name type="scientific">Abeliophyllum distichum</name>
    <dbReference type="NCBI Taxonomy" id="126358"/>
    <lineage>
        <taxon>Eukaryota</taxon>
        <taxon>Viridiplantae</taxon>
        <taxon>Streptophyta</taxon>
        <taxon>Embryophyta</taxon>
        <taxon>Tracheophyta</taxon>
        <taxon>Spermatophyta</taxon>
        <taxon>Magnoliopsida</taxon>
        <taxon>eudicotyledons</taxon>
        <taxon>Gunneridae</taxon>
        <taxon>Pentapetalae</taxon>
        <taxon>asterids</taxon>
        <taxon>lamiids</taxon>
        <taxon>Lamiales</taxon>
        <taxon>Oleaceae</taxon>
        <taxon>Forsythieae</taxon>
        <taxon>Abeliophyllum</taxon>
    </lineage>
</organism>
<feature type="region of interest" description="Disordered" evidence="9">
    <location>
        <begin position="62"/>
        <end position="138"/>
    </location>
</feature>
<gene>
    <name evidence="13" type="ORF">Adt_09364</name>
</gene>
<protein>
    <submittedName>
        <fullName evidence="13">Glucan endo-1</fullName>
    </submittedName>
</protein>
<evidence type="ECO:0000256" key="2">
    <source>
        <dbReference type="ARBA" id="ARBA00022475"/>
    </source>
</evidence>
<comment type="caution">
    <text evidence="13">The sequence shown here is derived from an EMBL/GenBank/DDBJ whole genome shotgun (WGS) entry which is preliminary data.</text>
</comment>
<dbReference type="AlphaFoldDB" id="A0ABD1UGZ2"/>
<dbReference type="FunFam" id="1.20.58.1040:FF:000001">
    <property type="entry name" value="Glucan endo-1,3-beta-glucosidase 4"/>
    <property type="match status" value="1"/>
</dbReference>
<keyword evidence="8" id="KW-0449">Lipoprotein</keyword>
<keyword evidence="10" id="KW-0812">Transmembrane</keyword>
<keyword evidence="10" id="KW-1133">Transmembrane helix</keyword>
<proteinExistence type="predicted"/>
<name>A0ABD1UGZ2_9LAMI</name>
<dbReference type="Proteomes" id="UP001604336">
    <property type="component" value="Unassembled WGS sequence"/>
</dbReference>
<evidence type="ECO:0000313" key="14">
    <source>
        <dbReference type="Proteomes" id="UP001604336"/>
    </source>
</evidence>
<dbReference type="PANTHER" id="PTHR31044:SF132">
    <property type="entry name" value="BETA-1,3 GLUCANASE"/>
    <property type="match status" value="1"/>
</dbReference>
<dbReference type="Pfam" id="PF07983">
    <property type="entry name" value="X8"/>
    <property type="match status" value="1"/>
</dbReference>
<evidence type="ECO:0000259" key="12">
    <source>
        <dbReference type="SMART" id="SM00768"/>
    </source>
</evidence>
<evidence type="ECO:0000256" key="5">
    <source>
        <dbReference type="ARBA" id="ARBA00023136"/>
    </source>
</evidence>
<evidence type="ECO:0000256" key="1">
    <source>
        <dbReference type="ARBA" id="ARBA00004609"/>
    </source>
</evidence>
<accession>A0ABD1UGZ2</accession>
<keyword evidence="14" id="KW-1185">Reference proteome</keyword>
<evidence type="ECO:0000256" key="9">
    <source>
        <dbReference type="SAM" id="MobiDB-lite"/>
    </source>
</evidence>
<feature type="compositionally biased region" description="Polar residues" evidence="9">
    <location>
        <begin position="62"/>
        <end position="85"/>
    </location>
</feature>
<evidence type="ECO:0000256" key="8">
    <source>
        <dbReference type="ARBA" id="ARBA00023288"/>
    </source>
</evidence>
<comment type="subcellular location">
    <subcellularLocation>
        <location evidence="1">Cell membrane</location>
        <topology evidence="1">Lipid-anchor</topology>
        <topology evidence="1">GPI-anchor</topology>
    </subcellularLocation>
</comment>
<feature type="signal peptide" evidence="11">
    <location>
        <begin position="1"/>
        <end position="33"/>
    </location>
</feature>
<keyword evidence="3" id="KW-0336">GPI-anchor</keyword>
<dbReference type="GO" id="GO:0009506">
    <property type="term" value="C:plasmodesma"/>
    <property type="evidence" value="ECO:0007669"/>
    <property type="project" value="UniProtKB-ARBA"/>
</dbReference>
<dbReference type="Gene3D" id="1.20.58.1040">
    <property type="match status" value="1"/>
</dbReference>
<evidence type="ECO:0000256" key="11">
    <source>
        <dbReference type="SAM" id="SignalP"/>
    </source>
</evidence>
<keyword evidence="7" id="KW-0325">Glycoprotein</keyword>
<feature type="transmembrane region" description="Helical" evidence="10">
    <location>
        <begin position="295"/>
        <end position="315"/>
    </location>
</feature>
<evidence type="ECO:0000256" key="3">
    <source>
        <dbReference type="ARBA" id="ARBA00022622"/>
    </source>
</evidence>